<evidence type="ECO:0000313" key="2">
    <source>
        <dbReference type="Proteomes" id="UP000499080"/>
    </source>
</evidence>
<comment type="caution">
    <text evidence="1">The sequence shown here is derived from an EMBL/GenBank/DDBJ whole genome shotgun (WGS) entry which is preliminary data.</text>
</comment>
<dbReference type="EMBL" id="BGPR01001987">
    <property type="protein sequence ID" value="GBM65669.1"/>
    <property type="molecule type" value="Genomic_DNA"/>
</dbReference>
<dbReference type="Proteomes" id="UP000499080">
    <property type="component" value="Unassembled WGS sequence"/>
</dbReference>
<name>A0A4Y2HKC9_ARAVE</name>
<evidence type="ECO:0008006" key="3">
    <source>
        <dbReference type="Google" id="ProtNLM"/>
    </source>
</evidence>
<reference evidence="1 2" key="1">
    <citation type="journal article" date="2019" name="Sci. Rep.">
        <title>Orb-weaving spider Araneus ventricosus genome elucidates the spidroin gene catalogue.</title>
        <authorList>
            <person name="Kono N."/>
            <person name="Nakamura H."/>
            <person name="Ohtoshi R."/>
            <person name="Moran D.A.P."/>
            <person name="Shinohara A."/>
            <person name="Yoshida Y."/>
            <person name="Fujiwara M."/>
            <person name="Mori M."/>
            <person name="Tomita M."/>
            <person name="Arakawa K."/>
        </authorList>
    </citation>
    <scope>NUCLEOTIDE SEQUENCE [LARGE SCALE GENOMIC DNA]</scope>
</reference>
<sequence>MAIFQRDDTSEFRTPVILPSDHPLVKSLVMEEHIGVSHVLNSLRERFWILAGRRVVSSVLKTCKRYSSKNVNPPPPGDRSPRCLSFSDNRHTLCWTYTSTRISEGMDLPIYLCSVPLRLFGTGYILNARYISTSIPSFCCQMWKAIHNLYG</sequence>
<organism evidence="1 2">
    <name type="scientific">Araneus ventricosus</name>
    <name type="common">Orbweaver spider</name>
    <name type="synonym">Epeira ventricosa</name>
    <dbReference type="NCBI Taxonomy" id="182803"/>
    <lineage>
        <taxon>Eukaryota</taxon>
        <taxon>Metazoa</taxon>
        <taxon>Ecdysozoa</taxon>
        <taxon>Arthropoda</taxon>
        <taxon>Chelicerata</taxon>
        <taxon>Arachnida</taxon>
        <taxon>Araneae</taxon>
        <taxon>Araneomorphae</taxon>
        <taxon>Entelegynae</taxon>
        <taxon>Araneoidea</taxon>
        <taxon>Araneidae</taxon>
        <taxon>Araneus</taxon>
    </lineage>
</organism>
<evidence type="ECO:0000313" key="1">
    <source>
        <dbReference type="EMBL" id="GBM65669.1"/>
    </source>
</evidence>
<dbReference type="AlphaFoldDB" id="A0A4Y2HKC9"/>
<accession>A0A4Y2HKC9</accession>
<protein>
    <recommendedName>
        <fullName evidence="3">Integrase zinc-binding domain-containing protein</fullName>
    </recommendedName>
</protein>
<proteinExistence type="predicted"/>
<keyword evidence="2" id="KW-1185">Reference proteome</keyword>
<gene>
    <name evidence="1" type="ORF">AVEN_217658_1</name>
</gene>